<feature type="domain" description="PD-(D/E)XK endonuclease-like" evidence="1">
    <location>
        <begin position="570"/>
        <end position="827"/>
    </location>
</feature>
<evidence type="ECO:0000313" key="3">
    <source>
        <dbReference type="Proteomes" id="UP000068905"/>
    </source>
</evidence>
<dbReference type="AlphaFoldDB" id="A0A0M3T2F1"/>
<dbReference type="InterPro" id="IPR011604">
    <property type="entry name" value="PDDEXK-like_dom_sf"/>
</dbReference>
<dbReference type="SUPFAM" id="SSF52540">
    <property type="entry name" value="P-loop containing nucleoside triphosphate hydrolases"/>
    <property type="match status" value="1"/>
</dbReference>
<sequence length="834" mass="95216">MRVNIDLSAIQSKDTIIAANNRQALAIKQSMALISGTSKMPKIFSYQSWVEKFWRSNHPTKEYRLLSQLELRFMLKKFCKDSSVKNPDTFIDELIKCYRLSKSYGISVAEIKTFPSITSKLYVELIDRYEKFKDNNLCIDQTDIFNLSLGNFKSTLDSEGQYYQYGFNEPTPEQRLLFKALNCLPLSSRKIMNHSQNYSFTDQESELKTIAKWAREINLNNPEKKIGIVIPNLNDLQHLVKSSFDLEFSSHLIETHQKPYNISLGIPLGNYPLIKNLFSITKLSSQLINGVVEHELLIQVITSPYIKGARSEQNNRALLVNKILKIDSKKSKSKKVIELCTDSSLLKEIFISISTLEFANKLALEDSLEAVNSILLLCGFVSDRTLSSSEYQIFEKYQVESLILNKMSTFYKKSSLEDVIEILTAHMNAVIFQPQSGPANIYILGSLEAEGLFFDYAWISSMTSDFLPGKIQMPLFIPPKTSIEYCLPKTSFTLISKESEVTLDNLLNLSSSLIISYSKTSNNRDELPSPYIDFEDYPNVIVHETLPKEMELVDDFIAPEIDNFEIKRGVSTLQDQISCSFKGFVSRLNIQEFNEPQIGLSRIEQGSLVHKILENFFNAIPSSSDLKNLPEDKLQEEINKHINSAIHLISQSNFKSIEKERLTKIINEYIKLEKNREYFKVIKTESESKVDVNGLQFSTRIDRMDQMKDGTNLIIDYKTGQNVNLSQLTGDPLDQAQLPIYAITNPVAGIAFATVNSKDCQFKAITKNKFDLPLSQQAIRRMPEWNEQLSEWELELNSASQKFQEGVAEVLPTSNACDYCDYDLLCRFEKSSNN</sequence>
<dbReference type="Gene3D" id="3.90.320.10">
    <property type="match status" value="1"/>
</dbReference>
<evidence type="ECO:0000259" key="1">
    <source>
        <dbReference type="Pfam" id="PF12705"/>
    </source>
</evidence>
<keyword evidence="3" id="KW-1185">Reference proteome</keyword>
<dbReference type="STRING" id="1125411.W908_01580"/>
<gene>
    <name evidence="2" type="ORF">W908_01580</name>
</gene>
<dbReference type="InterPro" id="IPR038726">
    <property type="entry name" value="PDDEXK_AddAB-type"/>
</dbReference>
<proteinExistence type="predicted"/>
<accession>A0A0M3T2F1</accession>
<dbReference type="NCBIfam" id="TIGR03623">
    <property type="entry name" value="probable DNA repair protein"/>
    <property type="match status" value="1"/>
</dbReference>
<dbReference type="KEGG" id="tsn:W908_01580"/>
<dbReference type="Proteomes" id="UP000068905">
    <property type="component" value="Chromosome"/>
</dbReference>
<protein>
    <recommendedName>
        <fullName evidence="1">PD-(D/E)XK endonuclease-like domain-containing protein</fullName>
    </recommendedName>
</protein>
<dbReference type="EMBL" id="CP006911">
    <property type="protein sequence ID" value="ALE02615.1"/>
    <property type="molecule type" value="Genomic_DNA"/>
</dbReference>
<dbReference type="RefSeq" id="WP_053819664.1">
    <property type="nucleotide sequence ID" value="NZ_CP006911.1"/>
</dbReference>
<organism evidence="2 3">
    <name type="scientific">Candidatus Pseudothioglobus singularis PS1</name>
    <dbReference type="NCBI Taxonomy" id="1125411"/>
    <lineage>
        <taxon>Bacteria</taxon>
        <taxon>Pseudomonadati</taxon>
        <taxon>Pseudomonadota</taxon>
        <taxon>Gammaproteobacteria</taxon>
        <taxon>Candidatus Pseudothioglobaceae</taxon>
        <taxon>Candidatus Pseudothioglobus</taxon>
    </lineage>
</organism>
<dbReference type="InterPro" id="IPR027417">
    <property type="entry name" value="P-loop_NTPase"/>
</dbReference>
<name>A0A0M3T2F1_9GAMM</name>
<dbReference type="Pfam" id="PF12705">
    <property type="entry name" value="PDDEXK_1"/>
    <property type="match status" value="1"/>
</dbReference>
<evidence type="ECO:0000313" key="2">
    <source>
        <dbReference type="EMBL" id="ALE02615.1"/>
    </source>
</evidence>
<dbReference type="OrthoDB" id="9761147at2"/>
<dbReference type="InterPro" id="IPR019925">
    <property type="entry name" value="DNA_repair_protein_predicted"/>
</dbReference>
<reference evidence="2 3" key="1">
    <citation type="journal article" date="2015" name="Genome Announc.">
        <title>Genome Sequence of 'Candidatus Thioglobus singularis' Strain PS1, a Mixotroph from the SUP05 Clade of Marine Gammaproteobacteria.</title>
        <authorList>
            <person name="Marshall K.T."/>
            <person name="Morris R.M."/>
        </authorList>
    </citation>
    <scope>NUCLEOTIDE SEQUENCE [LARGE SCALE GENOMIC DNA]</scope>
    <source>
        <strain evidence="2 3">PS1</strain>
    </source>
</reference>